<dbReference type="EMBL" id="BMYZ01000002">
    <property type="protein sequence ID" value="GGY79104.1"/>
    <property type="molecule type" value="Genomic_DNA"/>
</dbReference>
<keyword evidence="2" id="KW-0472">Membrane</keyword>
<comment type="caution">
    <text evidence="3">The sequence shown here is derived from an EMBL/GenBank/DDBJ whole genome shotgun (WGS) entry which is preliminary data.</text>
</comment>
<organism evidence="3 4">
    <name type="scientific">Cellvibrio zantedeschiae</name>
    <dbReference type="NCBI Taxonomy" id="1237077"/>
    <lineage>
        <taxon>Bacteria</taxon>
        <taxon>Pseudomonadati</taxon>
        <taxon>Pseudomonadota</taxon>
        <taxon>Gammaproteobacteria</taxon>
        <taxon>Cellvibrionales</taxon>
        <taxon>Cellvibrionaceae</taxon>
        <taxon>Cellvibrio</taxon>
    </lineage>
</organism>
<gene>
    <name evidence="3" type="ORF">GCM10011613_24870</name>
</gene>
<dbReference type="RefSeq" id="WP_189419079.1">
    <property type="nucleotide sequence ID" value="NZ_BMYZ01000002.1"/>
</dbReference>
<sequence length="241" mass="26293">MSSLPQEFNRDESEDHDLPSNESTEVPLRFDPRDRAVSQISKPKKNGSGFALPVSLLSLLLSVMVFSLAVDHPVQRIVAMFGGKKVDQTSEAAELQLQIETFRMSISEASRATDQAKTELRSVVQSLDGLRAQFTDIETRQTSLENSVAKINSKIEALNARPVPKPIAVKPKEPVKPPVLVNVVSIRNQGGVVWASLREGLNTSNLLTVGDEWRGFKVVGIDPASRAVQVASNGTVLTVRL</sequence>
<keyword evidence="2" id="KW-0812">Transmembrane</keyword>
<reference evidence="4" key="1">
    <citation type="journal article" date="2019" name="Int. J. Syst. Evol. Microbiol.">
        <title>The Global Catalogue of Microorganisms (GCM) 10K type strain sequencing project: providing services to taxonomists for standard genome sequencing and annotation.</title>
        <authorList>
            <consortium name="The Broad Institute Genomics Platform"/>
            <consortium name="The Broad Institute Genome Sequencing Center for Infectious Disease"/>
            <person name="Wu L."/>
            <person name="Ma J."/>
        </authorList>
    </citation>
    <scope>NUCLEOTIDE SEQUENCE [LARGE SCALE GENOMIC DNA]</scope>
    <source>
        <strain evidence="4">KCTC 32239</strain>
    </source>
</reference>
<keyword evidence="2" id="KW-1133">Transmembrane helix</keyword>
<keyword evidence="4" id="KW-1185">Reference proteome</keyword>
<evidence type="ECO:0000256" key="2">
    <source>
        <dbReference type="SAM" id="Phobius"/>
    </source>
</evidence>
<feature type="compositionally biased region" description="Basic and acidic residues" evidence="1">
    <location>
        <begin position="8"/>
        <end position="19"/>
    </location>
</feature>
<proteinExistence type="predicted"/>
<evidence type="ECO:0008006" key="5">
    <source>
        <dbReference type="Google" id="ProtNLM"/>
    </source>
</evidence>
<feature type="transmembrane region" description="Helical" evidence="2">
    <location>
        <begin position="50"/>
        <end position="70"/>
    </location>
</feature>
<evidence type="ECO:0000313" key="3">
    <source>
        <dbReference type="EMBL" id="GGY79104.1"/>
    </source>
</evidence>
<accession>A0ABQ3B478</accession>
<evidence type="ECO:0000256" key="1">
    <source>
        <dbReference type="SAM" id="MobiDB-lite"/>
    </source>
</evidence>
<name>A0ABQ3B478_9GAMM</name>
<protein>
    <recommendedName>
        <fullName evidence="5">Type IV pilus biogenesis protein PilP</fullName>
    </recommendedName>
</protein>
<feature type="region of interest" description="Disordered" evidence="1">
    <location>
        <begin position="1"/>
        <end position="34"/>
    </location>
</feature>
<evidence type="ECO:0000313" key="4">
    <source>
        <dbReference type="Proteomes" id="UP000619761"/>
    </source>
</evidence>
<dbReference type="Gene3D" id="1.20.5.340">
    <property type="match status" value="1"/>
</dbReference>
<dbReference type="Proteomes" id="UP000619761">
    <property type="component" value="Unassembled WGS sequence"/>
</dbReference>